<evidence type="ECO:0000259" key="4">
    <source>
        <dbReference type="PROSITE" id="PS50213"/>
    </source>
</evidence>
<dbReference type="InterPro" id="IPR036378">
    <property type="entry name" value="FAS1_dom_sf"/>
</dbReference>
<evidence type="ECO:0000256" key="2">
    <source>
        <dbReference type="SAM" id="MobiDB-lite"/>
    </source>
</evidence>
<keyword evidence="3" id="KW-0732">Signal</keyword>
<dbReference type="SUPFAM" id="SSF82153">
    <property type="entry name" value="FAS1 domain"/>
    <property type="match status" value="2"/>
</dbReference>
<feature type="coiled-coil region" evidence="1">
    <location>
        <begin position="211"/>
        <end position="264"/>
    </location>
</feature>
<dbReference type="EMBL" id="CAKLPZ010000004">
    <property type="protein sequence ID" value="CAH1002039.1"/>
    <property type="molecule type" value="Genomic_DNA"/>
</dbReference>
<dbReference type="PANTHER" id="PTHR10900:SF77">
    <property type="entry name" value="FI19380P1"/>
    <property type="match status" value="1"/>
</dbReference>
<dbReference type="PANTHER" id="PTHR10900">
    <property type="entry name" value="PERIOSTIN-RELATED"/>
    <property type="match status" value="1"/>
</dbReference>
<dbReference type="RefSeq" id="WP_238751899.1">
    <property type="nucleotide sequence ID" value="NZ_CAKLPZ010000004.1"/>
</dbReference>
<comment type="caution">
    <text evidence="5">The sequence shown here is derived from an EMBL/GenBank/DDBJ whole genome shotgun (WGS) entry which is preliminary data.</text>
</comment>
<dbReference type="PROSITE" id="PS50213">
    <property type="entry name" value="FAS1"/>
    <property type="match status" value="2"/>
</dbReference>
<keyword evidence="6" id="KW-1185">Reference proteome</keyword>
<accession>A0ABM9B3X3</accession>
<name>A0ABM9B3X3_9BACT</name>
<dbReference type="Gene3D" id="2.30.180.10">
    <property type="entry name" value="FAS1 domain"/>
    <property type="match status" value="2"/>
</dbReference>
<protein>
    <recommendedName>
        <fullName evidence="4">FAS1 domain-containing protein</fullName>
    </recommendedName>
</protein>
<gene>
    <name evidence="5" type="ORF">LEM8419_02954</name>
</gene>
<feature type="signal peptide" evidence="3">
    <location>
        <begin position="1"/>
        <end position="24"/>
    </location>
</feature>
<reference evidence="5" key="1">
    <citation type="submission" date="2021-12" db="EMBL/GenBank/DDBJ databases">
        <authorList>
            <person name="Rodrigo-Torres L."/>
            <person name="Arahal R. D."/>
            <person name="Lucena T."/>
        </authorList>
    </citation>
    <scope>NUCLEOTIDE SEQUENCE</scope>
    <source>
        <strain evidence="5">CECT 8419</strain>
    </source>
</reference>
<evidence type="ECO:0000256" key="3">
    <source>
        <dbReference type="SAM" id="SignalP"/>
    </source>
</evidence>
<feature type="domain" description="FAS1" evidence="4">
    <location>
        <begin position="349"/>
        <end position="489"/>
    </location>
</feature>
<feature type="domain" description="FAS1" evidence="4">
    <location>
        <begin position="30"/>
        <end position="174"/>
    </location>
</feature>
<dbReference type="SMART" id="SM00554">
    <property type="entry name" value="FAS1"/>
    <property type="match status" value="2"/>
</dbReference>
<sequence>MKFSLYSLLACLAVMLLMPVSVSAQEDMEQKTIAQLASENGDLTILVAALNAADLAATLEGEGPFTVFAPTDEAFRALPQEVFQALLKAENRQALVDILTYHVANGALAASDVTAAIEGAENGEFMAGTMNGDFTASLMDGTVMLTDAKGNTANVIQADVMASNGVIHVIDAVLLPENLDVDALLAPAMEDAAAMTDDTMEAGEEAGEEVAEGAEEMVTEAAEETEEAMTEAGNEMQEAGQEVVEETEEAMTEAGHEVREAGQEVEQEMTETAQDVRRTTQEVGSDVTQMNREMGENMDEVDNTLMDSTDMDMDMDVDTDMDMDTDMERSDMDNGTMGNTTRRSMSPDNNTIVDVAAANTDFRTLVNAVETAELADVLASDGEFTVFAPTEAAFGKLESGTVEGLDKEQLQGVLTYHVVASKISAADLIKAIEANNGYFRIQTMGGGSLIASMQDGNVILTDGNGGVATVTSTDVEASNGTIHVIDTVLMPRM</sequence>
<keyword evidence="1" id="KW-0175">Coiled coil</keyword>
<dbReference type="InterPro" id="IPR050904">
    <property type="entry name" value="Adhesion/Biosynth-related"/>
</dbReference>
<evidence type="ECO:0000313" key="5">
    <source>
        <dbReference type="EMBL" id="CAH1002039.1"/>
    </source>
</evidence>
<proteinExistence type="predicted"/>
<dbReference type="Pfam" id="PF02469">
    <property type="entry name" value="Fasciclin"/>
    <property type="match status" value="2"/>
</dbReference>
<dbReference type="InterPro" id="IPR000782">
    <property type="entry name" value="FAS1_domain"/>
</dbReference>
<feature type="region of interest" description="Disordered" evidence="2">
    <location>
        <begin position="327"/>
        <end position="348"/>
    </location>
</feature>
<evidence type="ECO:0000313" key="6">
    <source>
        <dbReference type="Proteomes" id="UP000837803"/>
    </source>
</evidence>
<organism evidence="5 6">
    <name type="scientific">Neolewinella maritima</name>
    <dbReference type="NCBI Taxonomy" id="1383882"/>
    <lineage>
        <taxon>Bacteria</taxon>
        <taxon>Pseudomonadati</taxon>
        <taxon>Bacteroidota</taxon>
        <taxon>Saprospiria</taxon>
        <taxon>Saprospirales</taxon>
        <taxon>Lewinellaceae</taxon>
        <taxon>Neolewinella</taxon>
    </lineage>
</organism>
<evidence type="ECO:0000256" key="1">
    <source>
        <dbReference type="SAM" id="Coils"/>
    </source>
</evidence>
<feature type="compositionally biased region" description="Polar residues" evidence="2">
    <location>
        <begin position="336"/>
        <end position="348"/>
    </location>
</feature>
<feature type="chain" id="PRO_5047160702" description="FAS1 domain-containing protein" evidence="3">
    <location>
        <begin position="25"/>
        <end position="493"/>
    </location>
</feature>
<dbReference type="Proteomes" id="UP000837803">
    <property type="component" value="Unassembled WGS sequence"/>
</dbReference>